<dbReference type="OrthoDB" id="293469at2157"/>
<dbReference type="RefSeq" id="WP_074791460.1">
    <property type="nucleotide sequence ID" value="NZ_FOAD01000001.1"/>
</dbReference>
<evidence type="ECO:0000313" key="3">
    <source>
        <dbReference type="Proteomes" id="UP000183894"/>
    </source>
</evidence>
<evidence type="ECO:0000313" key="2">
    <source>
        <dbReference type="EMBL" id="SEK37068.1"/>
    </source>
</evidence>
<dbReference type="EMBL" id="FOAD01000001">
    <property type="protein sequence ID" value="SEK37068.1"/>
    <property type="molecule type" value="Genomic_DNA"/>
</dbReference>
<accession>A0A1H7GG33</accession>
<dbReference type="Pfam" id="PF13197">
    <property type="entry name" value="DUF4013"/>
    <property type="match status" value="1"/>
</dbReference>
<feature type="transmembrane region" description="Helical" evidence="1">
    <location>
        <begin position="86"/>
        <end position="110"/>
    </location>
</feature>
<feature type="transmembrane region" description="Helical" evidence="1">
    <location>
        <begin position="23"/>
        <end position="48"/>
    </location>
</feature>
<keyword evidence="1" id="KW-0472">Membrane</keyword>
<protein>
    <recommendedName>
        <fullName evidence="4">DUF4013 domain-containing protein</fullName>
    </recommendedName>
</protein>
<feature type="transmembrane region" description="Helical" evidence="1">
    <location>
        <begin position="122"/>
        <end position="150"/>
    </location>
</feature>
<keyword evidence="1" id="KW-0812">Transmembrane</keyword>
<dbReference type="Proteomes" id="UP000183894">
    <property type="component" value="Unassembled WGS sequence"/>
</dbReference>
<dbReference type="AlphaFoldDB" id="A0A1H7GG33"/>
<keyword evidence="1" id="KW-1133">Transmembrane helix</keyword>
<reference evidence="2 3" key="1">
    <citation type="submission" date="2016-10" db="EMBL/GenBank/DDBJ databases">
        <authorList>
            <person name="de Groot N.N."/>
        </authorList>
    </citation>
    <scope>NUCLEOTIDE SEQUENCE [LARGE SCALE GENOMIC DNA]</scope>
    <source>
        <strain evidence="2 3">CDM_5</strain>
    </source>
</reference>
<evidence type="ECO:0000256" key="1">
    <source>
        <dbReference type="SAM" id="Phobius"/>
    </source>
</evidence>
<dbReference type="InterPro" id="IPR025098">
    <property type="entry name" value="DUF4013"/>
</dbReference>
<name>A0A1H7GG33_HALLR</name>
<proteinExistence type="predicted"/>
<organism evidence="2 3">
    <name type="scientific">Haloferax larsenii</name>
    <dbReference type="NCBI Taxonomy" id="302484"/>
    <lineage>
        <taxon>Archaea</taxon>
        <taxon>Methanobacteriati</taxon>
        <taxon>Methanobacteriota</taxon>
        <taxon>Stenosarchaea group</taxon>
        <taxon>Halobacteria</taxon>
        <taxon>Halobacteriales</taxon>
        <taxon>Haloferacaceae</taxon>
        <taxon>Haloferax</taxon>
    </lineage>
</organism>
<evidence type="ECO:0008006" key="4">
    <source>
        <dbReference type="Google" id="ProtNLM"/>
    </source>
</evidence>
<sequence>MDFSDLESALALSLASDTSLDTVVVGVLVTLASFATPLAGVVLVGYVVRLVRAGGRTATALPAFDEFGGMVVDGVRLSVVLLALQLPAVGMAVAVAKLAGASFATLVYAAEMHSLHVIGNSALIGVGLVAAGGAALVGTYLSAAATVALARERSLVAAVPTTRELASDTSFVPVVSAVALVVFAGRLLTALFGALPLVGSGLAALVSFFALVASATLLGRGASKLAAHDSTPRPESTVDAVGSA</sequence>
<feature type="transmembrane region" description="Helical" evidence="1">
    <location>
        <begin position="171"/>
        <end position="192"/>
    </location>
</feature>
<gene>
    <name evidence="2" type="ORF">SAMN04488691_101300</name>
</gene>
<feature type="transmembrane region" description="Helical" evidence="1">
    <location>
        <begin position="198"/>
        <end position="218"/>
    </location>
</feature>